<gene>
    <name evidence="2" type="ORF">BN980_GECA01s06368g</name>
</gene>
<dbReference type="Proteomes" id="UP000242525">
    <property type="component" value="Unassembled WGS sequence"/>
</dbReference>
<feature type="compositionally biased region" description="Basic and acidic residues" evidence="1">
    <location>
        <begin position="318"/>
        <end position="350"/>
    </location>
</feature>
<reference evidence="2" key="1">
    <citation type="submission" date="2014-03" db="EMBL/GenBank/DDBJ databases">
        <authorList>
            <person name="Casaregola S."/>
        </authorList>
    </citation>
    <scope>NUCLEOTIDE SEQUENCE [LARGE SCALE GENOMIC DNA]</scope>
    <source>
        <strain evidence="2">CLIB 918</strain>
    </source>
</reference>
<accession>A0A0J9X2V8</accession>
<organism evidence="2 3">
    <name type="scientific">Geotrichum candidum</name>
    <name type="common">Oospora lactis</name>
    <name type="synonym">Dipodascus geotrichum</name>
    <dbReference type="NCBI Taxonomy" id="1173061"/>
    <lineage>
        <taxon>Eukaryota</taxon>
        <taxon>Fungi</taxon>
        <taxon>Dikarya</taxon>
        <taxon>Ascomycota</taxon>
        <taxon>Saccharomycotina</taxon>
        <taxon>Dipodascomycetes</taxon>
        <taxon>Dipodascales</taxon>
        <taxon>Dipodascaceae</taxon>
        <taxon>Geotrichum</taxon>
    </lineage>
</organism>
<feature type="compositionally biased region" description="Polar residues" evidence="1">
    <location>
        <begin position="167"/>
        <end position="178"/>
    </location>
</feature>
<proteinExistence type="predicted"/>
<name>A0A0J9X2V8_GEOCN</name>
<evidence type="ECO:0000313" key="2">
    <source>
        <dbReference type="EMBL" id="CDO51449.1"/>
    </source>
</evidence>
<comment type="caution">
    <text evidence="2">The sequence shown here is derived from an EMBL/GenBank/DDBJ whole genome shotgun (WGS) entry which is preliminary data.</text>
</comment>
<feature type="compositionally biased region" description="Polar residues" evidence="1">
    <location>
        <begin position="104"/>
        <end position="118"/>
    </location>
</feature>
<feature type="region of interest" description="Disordered" evidence="1">
    <location>
        <begin position="27"/>
        <end position="400"/>
    </location>
</feature>
<dbReference type="AlphaFoldDB" id="A0A0J9X2V8"/>
<sequence length="632" mass="70069">MDDIDVRINKLSNRLASDPYQIPENTQYVTFLPNTEREISPIPESRGFSSSQRYDFSASPSPSIYSKPSASPNSPAYSDTRPAPPSAAAKRVNPIFNITKKKTSSTLNQGGKPSRQTPPQKPSPAPADHSKPTGGGKKKSSIFLTTSRNTQHHRPVSPAGRSAGSAVASTVSDLSDSKASIPPALKSKRTMSGSSRKQLLSKEAKEPKSPLILPPMLSPTLPAWLSGDSDVPSTASIPERMLSPTLPPIFNDSPSKFNSPRQPYSPNSANTTSGTEDGNNRKRLPTSSASKHPDPKRSDVAAELLIRKRRDAQAQSEPEVRKRHDMSEPARRRDDSDSEPKKRRDDTEPIRKRRVLPQQQQNSPSTFTVAKRTNSGRKDNFSATSSSETETPALGTRMLPHDRWNRLARMRKHEADGLSKSDPQQAGVIAMDALYAYILSFDYEDRRHQRKGQGVIVNNNWVTLMPYIGWLINLLEEGDCRYLIGMCYQIRALIQLRLVSQYQTELNSLFESEGGNDDAAKIKDVATKLMKAQDSSVHDFKRGVRDLGLDKFERVFPKTWARRERDLISAVVSVTSKAGYDPTSDPYYLPLHTFSSLGEAVAVGYAVTCEWCNSNEIAFKSCLTGNNLRRLK</sequence>
<dbReference type="EMBL" id="CCBN010000001">
    <property type="protein sequence ID" value="CDO51449.1"/>
    <property type="molecule type" value="Genomic_DNA"/>
</dbReference>
<feature type="compositionally biased region" description="Polar residues" evidence="1">
    <location>
        <begin position="357"/>
        <end position="373"/>
    </location>
</feature>
<feature type="compositionally biased region" description="Polar residues" evidence="1">
    <location>
        <begin position="47"/>
        <end position="77"/>
    </location>
</feature>
<keyword evidence="3" id="KW-1185">Reference proteome</keyword>
<evidence type="ECO:0000256" key="1">
    <source>
        <dbReference type="SAM" id="MobiDB-lite"/>
    </source>
</evidence>
<evidence type="ECO:0000313" key="3">
    <source>
        <dbReference type="Proteomes" id="UP000242525"/>
    </source>
</evidence>
<dbReference type="OrthoDB" id="284473at2759"/>
<dbReference type="STRING" id="1173061.A0A0J9X2V8"/>
<feature type="compositionally biased region" description="Basic and acidic residues" evidence="1">
    <location>
        <begin position="291"/>
        <end position="300"/>
    </location>
</feature>
<feature type="compositionally biased region" description="Polar residues" evidence="1">
    <location>
        <begin position="252"/>
        <end position="277"/>
    </location>
</feature>
<protein>
    <submittedName>
        <fullName evidence="2">Uncharacterized protein</fullName>
    </submittedName>
</protein>